<keyword evidence="2" id="KW-1185">Reference proteome</keyword>
<name>F8X5A0_9BACT</name>
<reference evidence="1 2" key="1">
    <citation type="submission" date="2011-04" db="EMBL/GenBank/DDBJ databases">
        <title>The Genome Sequence of Dysgonomonas mossii DSM 22836.</title>
        <authorList>
            <consortium name="The Broad Institute Genome Sequencing Platform"/>
            <person name="Earl A."/>
            <person name="Ward D."/>
            <person name="Feldgarden M."/>
            <person name="Gevers D."/>
            <person name="Pudlo N."/>
            <person name="Martens E."/>
            <person name="Allen-Vercoe E."/>
            <person name="Young S.K."/>
            <person name="Zeng Q."/>
            <person name="Gargeya S."/>
            <person name="Fitzgerald M."/>
            <person name="Haas B."/>
            <person name="Abouelleil A."/>
            <person name="Alvarado L."/>
            <person name="Arachchi H.M."/>
            <person name="Berlin A."/>
            <person name="Brown A."/>
            <person name="Chapman S.B."/>
            <person name="Chen Z."/>
            <person name="Dunbar C."/>
            <person name="Freedman E."/>
            <person name="Gearin G."/>
            <person name="Gellesch M."/>
            <person name="Goldberg J."/>
            <person name="Griggs A."/>
            <person name="Gujja S."/>
            <person name="Heiman D."/>
            <person name="Howarth C."/>
            <person name="Larson L."/>
            <person name="Lui A."/>
            <person name="MacDonald P.J.P."/>
            <person name="Mehta T."/>
            <person name="Montmayeur A."/>
            <person name="Murphy C."/>
            <person name="Neiman D."/>
            <person name="Pearson M."/>
            <person name="Priest M."/>
            <person name="Roberts A."/>
            <person name="Saif S."/>
            <person name="Shea T."/>
            <person name="Shenoy N."/>
            <person name="Sisk P."/>
            <person name="Stolte C."/>
            <person name="Sykes S."/>
            <person name="Yandava C."/>
            <person name="Wortman J."/>
            <person name="Nusbaum C."/>
            <person name="Birren B."/>
        </authorList>
    </citation>
    <scope>NUCLEOTIDE SEQUENCE [LARGE SCALE GENOMIC DNA]</scope>
    <source>
        <strain evidence="1 2">DSM 22836</strain>
    </source>
</reference>
<dbReference type="Proteomes" id="UP000006420">
    <property type="component" value="Unassembled WGS sequence"/>
</dbReference>
<evidence type="ECO:0000313" key="2">
    <source>
        <dbReference type="Proteomes" id="UP000006420"/>
    </source>
</evidence>
<evidence type="ECO:0000313" key="1">
    <source>
        <dbReference type="EMBL" id="EGK04640.1"/>
    </source>
</evidence>
<proteinExistence type="predicted"/>
<sequence>MKPTKQILEQKIEEVLSYLLCHNMADMDGREFSLIARNFHSLCMRSENFGIKSYGRGSHLDSIRPLR</sequence>
<organism evidence="1 2">
    <name type="scientific">Dysgonomonas mossii DSM 22836</name>
    <dbReference type="NCBI Taxonomy" id="742767"/>
    <lineage>
        <taxon>Bacteria</taxon>
        <taxon>Pseudomonadati</taxon>
        <taxon>Bacteroidota</taxon>
        <taxon>Bacteroidia</taxon>
        <taxon>Bacteroidales</taxon>
        <taxon>Dysgonomonadaceae</taxon>
        <taxon>Dysgonomonas</taxon>
    </lineage>
</organism>
<gene>
    <name evidence="1" type="ORF">HMPREF9456_03409</name>
</gene>
<dbReference type="STRING" id="742767.HMPREF9456_03409"/>
<accession>F8X5A0</accession>
<dbReference type="AlphaFoldDB" id="F8X5A0"/>
<dbReference type="EMBL" id="ADLW01000028">
    <property type="protein sequence ID" value="EGK04640.1"/>
    <property type="molecule type" value="Genomic_DNA"/>
</dbReference>
<protein>
    <submittedName>
        <fullName evidence="1">Uncharacterized protein</fullName>
    </submittedName>
</protein>
<comment type="caution">
    <text evidence="1">The sequence shown here is derived from an EMBL/GenBank/DDBJ whole genome shotgun (WGS) entry which is preliminary data.</text>
</comment>
<dbReference type="HOGENOM" id="CLU_2805606_0_0_10"/>